<dbReference type="PANTHER" id="PTHR31084:SF0">
    <property type="entry name" value="ALPHA-L-FUCOSIDASE 2"/>
    <property type="match status" value="1"/>
</dbReference>
<dbReference type="EMBL" id="DXAM01000008">
    <property type="protein sequence ID" value="HJA03302.1"/>
    <property type="molecule type" value="Genomic_DNA"/>
</dbReference>
<comment type="caution">
    <text evidence="4">The sequence shown here is derived from an EMBL/GenBank/DDBJ whole genome shotgun (WGS) entry which is preliminary data.</text>
</comment>
<keyword evidence="4" id="KW-0378">Hydrolase</keyword>
<dbReference type="Proteomes" id="UP000824220">
    <property type="component" value="Unassembled WGS sequence"/>
</dbReference>
<evidence type="ECO:0000259" key="3">
    <source>
        <dbReference type="Pfam" id="PF22124"/>
    </source>
</evidence>
<dbReference type="GO" id="GO:0004560">
    <property type="term" value="F:alpha-L-fucosidase activity"/>
    <property type="evidence" value="ECO:0007669"/>
    <property type="project" value="InterPro"/>
</dbReference>
<evidence type="ECO:0000313" key="4">
    <source>
        <dbReference type="EMBL" id="HJA03302.1"/>
    </source>
</evidence>
<evidence type="ECO:0000259" key="2">
    <source>
        <dbReference type="Pfam" id="PF21307"/>
    </source>
</evidence>
<name>A0A9D2KH07_9MICO</name>
<dbReference type="InterPro" id="IPR054363">
    <property type="entry name" value="GH95_cat"/>
</dbReference>
<dbReference type="Gene3D" id="1.50.10.10">
    <property type="match status" value="1"/>
</dbReference>
<reference evidence="4" key="1">
    <citation type="journal article" date="2021" name="PeerJ">
        <title>Extensive microbial diversity within the chicken gut microbiome revealed by metagenomics and culture.</title>
        <authorList>
            <person name="Gilroy R."/>
            <person name="Ravi A."/>
            <person name="Getino M."/>
            <person name="Pursley I."/>
            <person name="Horton D.L."/>
            <person name="Alikhan N.F."/>
            <person name="Baker D."/>
            <person name="Gharbi K."/>
            <person name="Hall N."/>
            <person name="Watson M."/>
            <person name="Adriaenssens E.M."/>
            <person name="Foster-Nyarko E."/>
            <person name="Jarju S."/>
            <person name="Secka A."/>
            <person name="Antonio M."/>
            <person name="Oren A."/>
            <person name="Chaudhuri R.R."/>
            <person name="La Ragione R."/>
            <person name="Hildebrand F."/>
            <person name="Pallen M.J."/>
        </authorList>
    </citation>
    <scope>NUCLEOTIDE SEQUENCE</scope>
    <source>
        <strain evidence="4">ChiHjej8B7-3636</strain>
    </source>
</reference>
<organism evidence="4 5">
    <name type="scientific">Candidatus Microbacterium stercoravium</name>
    <dbReference type="NCBI Taxonomy" id="2838697"/>
    <lineage>
        <taxon>Bacteria</taxon>
        <taxon>Bacillati</taxon>
        <taxon>Actinomycetota</taxon>
        <taxon>Actinomycetes</taxon>
        <taxon>Micrococcales</taxon>
        <taxon>Microbacteriaceae</taxon>
        <taxon>Microbacterium</taxon>
    </lineage>
</organism>
<dbReference type="PANTHER" id="PTHR31084">
    <property type="entry name" value="ALPHA-L-FUCOSIDASE 2"/>
    <property type="match status" value="1"/>
</dbReference>
<dbReference type="InterPro" id="IPR008928">
    <property type="entry name" value="6-hairpin_glycosidase_sf"/>
</dbReference>
<evidence type="ECO:0000259" key="1">
    <source>
        <dbReference type="Pfam" id="PF14498"/>
    </source>
</evidence>
<dbReference type="InterPro" id="IPR012341">
    <property type="entry name" value="6hp_glycosidase-like_sf"/>
</dbReference>
<dbReference type="AlphaFoldDB" id="A0A9D2KH07"/>
<proteinExistence type="predicted"/>
<feature type="domain" description="Glycosyl hydrolase family 95 catalytic" evidence="3">
    <location>
        <begin position="278"/>
        <end position="648"/>
    </location>
</feature>
<gene>
    <name evidence="4" type="ORF">H9800_00370</name>
</gene>
<dbReference type="Pfam" id="PF14498">
    <property type="entry name" value="Glyco_hyd_65N_2"/>
    <property type="match status" value="1"/>
</dbReference>
<accession>A0A9D2KH07</accession>
<dbReference type="InterPro" id="IPR027414">
    <property type="entry name" value="GH95_N_dom"/>
</dbReference>
<reference evidence="4" key="2">
    <citation type="submission" date="2021-04" db="EMBL/GenBank/DDBJ databases">
        <authorList>
            <person name="Gilroy R."/>
        </authorList>
    </citation>
    <scope>NUCLEOTIDE SEQUENCE</scope>
    <source>
        <strain evidence="4">ChiHjej8B7-3636</strain>
    </source>
</reference>
<feature type="domain" description="Glycosyl hydrolase family 95 N-terminal" evidence="1">
    <location>
        <begin position="6"/>
        <end position="236"/>
    </location>
</feature>
<protein>
    <submittedName>
        <fullName evidence="4">Glycoside hydrolase family 95 protein</fullName>
    </submittedName>
</protein>
<feature type="domain" description="Alpha fucosidase A-like C-terminal" evidence="2">
    <location>
        <begin position="650"/>
        <end position="708"/>
    </location>
</feature>
<dbReference type="Pfam" id="PF21307">
    <property type="entry name" value="Glyco_hydro_95_C"/>
    <property type="match status" value="1"/>
</dbReference>
<dbReference type="SUPFAM" id="SSF48208">
    <property type="entry name" value="Six-hairpin glycosidases"/>
    <property type="match status" value="1"/>
</dbReference>
<dbReference type="Pfam" id="PF22124">
    <property type="entry name" value="Glyco_hydro_95_cat"/>
    <property type="match status" value="1"/>
</dbReference>
<dbReference type="PIRSF" id="PIRSF007663">
    <property type="entry name" value="UCP007663"/>
    <property type="match status" value="1"/>
</dbReference>
<evidence type="ECO:0000313" key="5">
    <source>
        <dbReference type="Proteomes" id="UP000824220"/>
    </source>
</evidence>
<dbReference type="InterPro" id="IPR049053">
    <property type="entry name" value="AFCA-like_C"/>
</dbReference>
<dbReference type="InterPro" id="IPR016518">
    <property type="entry name" value="Alpha-L-fucosidase"/>
</dbReference>
<sequence length="737" mass="79488">MTSRSLSFTGPAEDWLEALPIGNGRLGGMCWGGAPARIDLNEESVWSGGPGAEAAQPGVSDDDAAALVRSARSAMLEGRHADAERDLKAAQRGHAQAFLPVGTLVIDTGESVGTGSRNLSLADAVHTSTVGGLVAETFVSPVHDVLVHRVTGAENERPPGIRFASPLRTVSRDERSDGVHVVLRAPIDVAPGHEPQLPAAVWPGPGDESVSVVVDVRWQRDADGLIVLVAVETTFSGPGATHLLPLEDAVRRAAEKITAARRAGVLVVREQHVEAHRELFDRVALESPSDDLVPLLFDYGRYLLIASSRRPARLPANLQGVWNAEMRPPWSSAYTLNINLEMNYWAAETANLAETTDPLVAFIGALADSGRTTARRLGAGGWAAHHNSDAWAHTSAVGEGGGDPSWAFWPMAGPWLLRHLLEHRAFGAGDEAFDARTRELVRGAAEFLLDWLVERPTGRLGTLPSTSPENTYIDGTGTVTSLGETSTMDLALVRDTLTEAASGDDALARRARAALERLPSLSDRAASRGVLEWAREEIEVDPHHRHVSHLYPLFPGASADAAFERAATASLDRRGADSTGWSLAWKMALWSRLRRTDRLDELIELFFRDARDHAGTWSGGLYPNLFAAHPPFQIDGNLGFTAGIVEALVQSHRGEVELLPALPTRIATGSVRGLVARPGLIIDIEWSGGELVRASLSARPGRRTTARLRWRGRTCCVEVRADRASEITPDMFLEAAR</sequence>
<dbReference type="GO" id="GO:0005975">
    <property type="term" value="P:carbohydrate metabolic process"/>
    <property type="evidence" value="ECO:0007669"/>
    <property type="project" value="InterPro"/>
</dbReference>